<evidence type="ECO:0000256" key="1">
    <source>
        <dbReference type="SAM" id="MobiDB-lite"/>
    </source>
</evidence>
<organism evidence="2 3">
    <name type="scientific">Senna tora</name>
    <dbReference type="NCBI Taxonomy" id="362788"/>
    <lineage>
        <taxon>Eukaryota</taxon>
        <taxon>Viridiplantae</taxon>
        <taxon>Streptophyta</taxon>
        <taxon>Embryophyta</taxon>
        <taxon>Tracheophyta</taxon>
        <taxon>Spermatophyta</taxon>
        <taxon>Magnoliopsida</taxon>
        <taxon>eudicotyledons</taxon>
        <taxon>Gunneridae</taxon>
        <taxon>Pentapetalae</taxon>
        <taxon>rosids</taxon>
        <taxon>fabids</taxon>
        <taxon>Fabales</taxon>
        <taxon>Fabaceae</taxon>
        <taxon>Caesalpinioideae</taxon>
        <taxon>Cassia clade</taxon>
        <taxon>Senna</taxon>
    </lineage>
</organism>
<gene>
    <name evidence="2" type="ORF">G2W53_037114</name>
</gene>
<evidence type="ECO:0000313" key="2">
    <source>
        <dbReference type="EMBL" id="KAF7810371.1"/>
    </source>
</evidence>
<evidence type="ECO:0000313" key="3">
    <source>
        <dbReference type="Proteomes" id="UP000634136"/>
    </source>
</evidence>
<proteinExistence type="predicted"/>
<keyword evidence="3" id="KW-1185">Reference proteome</keyword>
<accession>A0A834SV84</accession>
<dbReference type="EMBL" id="JAAIUW010000011">
    <property type="protein sequence ID" value="KAF7810371.1"/>
    <property type="molecule type" value="Genomic_DNA"/>
</dbReference>
<reference evidence="2" key="1">
    <citation type="submission" date="2020-09" db="EMBL/GenBank/DDBJ databases">
        <title>Genome-Enabled Discovery of Anthraquinone Biosynthesis in Senna tora.</title>
        <authorList>
            <person name="Kang S.-H."/>
            <person name="Pandey R.P."/>
            <person name="Lee C.-M."/>
            <person name="Sim J.-S."/>
            <person name="Jeong J.-T."/>
            <person name="Choi B.-S."/>
            <person name="Jung M."/>
            <person name="Ginzburg D."/>
            <person name="Zhao K."/>
            <person name="Won S.Y."/>
            <person name="Oh T.-J."/>
            <person name="Yu Y."/>
            <person name="Kim N.-H."/>
            <person name="Lee O.R."/>
            <person name="Lee T.-H."/>
            <person name="Bashyal P."/>
            <person name="Kim T.-S."/>
            <person name="Lee W.-H."/>
            <person name="Kawkins C."/>
            <person name="Kim C.-K."/>
            <person name="Kim J.S."/>
            <person name="Ahn B.O."/>
            <person name="Rhee S.Y."/>
            <person name="Sohng J.K."/>
        </authorList>
    </citation>
    <scope>NUCLEOTIDE SEQUENCE</scope>
    <source>
        <tissue evidence="2">Leaf</tissue>
    </source>
</reference>
<protein>
    <submittedName>
        <fullName evidence="2">Uncharacterized protein</fullName>
    </submittedName>
</protein>
<dbReference type="Proteomes" id="UP000634136">
    <property type="component" value="Unassembled WGS sequence"/>
</dbReference>
<name>A0A834SV84_9FABA</name>
<dbReference type="AlphaFoldDB" id="A0A834SV84"/>
<sequence>MRDSSIPPQEIAPIAPGQRMIGLSESTRINVGHPEDIFDSTPST</sequence>
<feature type="region of interest" description="Disordered" evidence="1">
    <location>
        <begin position="1"/>
        <end position="20"/>
    </location>
</feature>
<comment type="caution">
    <text evidence="2">The sequence shown here is derived from an EMBL/GenBank/DDBJ whole genome shotgun (WGS) entry which is preliminary data.</text>
</comment>